<dbReference type="Proteomes" id="UP001549031">
    <property type="component" value="Unassembled WGS sequence"/>
</dbReference>
<gene>
    <name evidence="1" type="ORF">ABID21_001008</name>
</gene>
<accession>A0ABV2H2Y7</accession>
<organism evidence="1 2">
    <name type="scientific">Pseudorhizobium tarimense</name>
    <dbReference type="NCBI Taxonomy" id="1079109"/>
    <lineage>
        <taxon>Bacteria</taxon>
        <taxon>Pseudomonadati</taxon>
        <taxon>Pseudomonadota</taxon>
        <taxon>Alphaproteobacteria</taxon>
        <taxon>Hyphomicrobiales</taxon>
        <taxon>Rhizobiaceae</taxon>
        <taxon>Rhizobium/Agrobacterium group</taxon>
        <taxon>Pseudorhizobium</taxon>
    </lineage>
</organism>
<sequence length="102" mass="10888">MARFARSGKSASAIDGYQDRAALLYCMLPPGDDHTSGDVFELATGPEFATGLVLQSEVKMPLTKARYVTIISPLPNALHLSDLKSSPAREASCPISPARPEN</sequence>
<dbReference type="RefSeq" id="WP_354532024.1">
    <property type="nucleotide sequence ID" value="NZ_JBEPLJ010000003.1"/>
</dbReference>
<name>A0ABV2H2Y7_9HYPH</name>
<comment type="caution">
    <text evidence="1">The sequence shown here is derived from an EMBL/GenBank/DDBJ whole genome shotgun (WGS) entry which is preliminary data.</text>
</comment>
<evidence type="ECO:0000313" key="2">
    <source>
        <dbReference type="Proteomes" id="UP001549031"/>
    </source>
</evidence>
<keyword evidence="2" id="KW-1185">Reference proteome</keyword>
<evidence type="ECO:0000313" key="1">
    <source>
        <dbReference type="EMBL" id="MET3584907.1"/>
    </source>
</evidence>
<dbReference type="EMBL" id="JBEPLJ010000003">
    <property type="protein sequence ID" value="MET3584907.1"/>
    <property type="molecule type" value="Genomic_DNA"/>
</dbReference>
<reference evidence="1 2" key="1">
    <citation type="submission" date="2024-06" db="EMBL/GenBank/DDBJ databases">
        <title>Genomic Encyclopedia of Type Strains, Phase IV (KMG-IV): sequencing the most valuable type-strain genomes for metagenomic binning, comparative biology and taxonomic classification.</title>
        <authorList>
            <person name="Goeker M."/>
        </authorList>
    </citation>
    <scope>NUCLEOTIDE SEQUENCE [LARGE SCALE GENOMIC DNA]</scope>
    <source>
        <strain evidence="1 2">DSM 105042</strain>
    </source>
</reference>
<protein>
    <submittedName>
        <fullName evidence="1">Uncharacterized protein</fullName>
    </submittedName>
</protein>
<proteinExistence type="predicted"/>